<feature type="region of interest" description="Disordered" evidence="1">
    <location>
        <begin position="108"/>
        <end position="187"/>
    </location>
</feature>
<protein>
    <submittedName>
        <fullName evidence="2">Uncharacterized protein</fullName>
    </submittedName>
</protein>
<proteinExistence type="predicted"/>
<dbReference type="Proteomes" id="UP001189429">
    <property type="component" value="Unassembled WGS sequence"/>
</dbReference>
<feature type="compositionally biased region" description="Basic and acidic residues" evidence="1">
    <location>
        <begin position="173"/>
        <end position="187"/>
    </location>
</feature>
<evidence type="ECO:0000313" key="3">
    <source>
        <dbReference type="Proteomes" id="UP001189429"/>
    </source>
</evidence>
<feature type="non-terminal residue" evidence="2">
    <location>
        <position position="187"/>
    </location>
</feature>
<name>A0ABN9YAW8_9DINO</name>
<organism evidence="2 3">
    <name type="scientific">Prorocentrum cordatum</name>
    <dbReference type="NCBI Taxonomy" id="2364126"/>
    <lineage>
        <taxon>Eukaryota</taxon>
        <taxon>Sar</taxon>
        <taxon>Alveolata</taxon>
        <taxon>Dinophyceae</taxon>
        <taxon>Prorocentrales</taxon>
        <taxon>Prorocentraceae</taxon>
        <taxon>Prorocentrum</taxon>
    </lineage>
</organism>
<feature type="compositionally biased region" description="Low complexity" evidence="1">
    <location>
        <begin position="129"/>
        <end position="139"/>
    </location>
</feature>
<accession>A0ABN9YAW8</accession>
<dbReference type="EMBL" id="CAUYUJ010022281">
    <property type="protein sequence ID" value="CAK0909886.1"/>
    <property type="molecule type" value="Genomic_DNA"/>
</dbReference>
<gene>
    <name evidence="2" type="ORF">PCOR1329_LOCUS84185</name>
</gene>
<feature type="compositionally biased region" description="Low complexity" evidence="1">
    <location>
        <begin position="152"/>
        <end position="161"/>
    </location>
</feature>
<evidence type="ECO:0000313" key="2">
    <source>
        <dbReference type="EMBL" id="CAK0909886.1"/>
    </source>
</evidence>
<reference evidence="2" key="1">
    <citation type="submission" date="2023-10" db="EMBL/GenBank/DDBJ databases">
        <authorList>
            <person name="Chen Y."/>
            <person name="Shah S."/>
            <person name="Dougan E. K."/>
            <person name="Thang M."/>
            <person name="Chan C."/>
        </authorList>
    </citation>
    <scope>NUCLEOTIDE SEQUENCE [LARGE SCALE GENOMIC DNA]</scope>
</reference>
<feature type="region of interest" description="Disordered" evidence="1">
    <location>
        <begin position="1"/>
        <end position="92"/>
    </location>
</feature>
<keyword evidence="3" id="KW-1185">Reference proteome</keyword>
<comment type="caution">
    <text evidence="2">The sequence shown here is derived from an EMBL/GenBank/DDBJ whole genome shotgun (WGS) entry which is preliminary data.</text>
</comment>
<sequence>PRGHGGPPSLLGSGRAADAPFGHGPSPDSRPVQSGARGHELPVGRLRHGVGRQAREAGAPGGRGGRRREPEAASQGRLRGDGGGGGREVRRGRLAALRRQVLDPFAGILARGGGGRGGQAPRELRGRRTAAAVARQARGPRARGEPGRVGGPRRLPGGCPASLPPAGAQHPPGRRDPVRRGDVGRRV</sequence>
<feature type="non-terminal residue" evidence="2">
    <location>
        <position position="1"/>
    </location>
</feature>
<evidence type="ECO:0000256" key="1">
    <source>
        <dbReference type="SAM" id="MobiDB-lite"/>
    </source>
</evidence>